<dbReference type="InterPro" id="IPR001138">
    <property type="entry name" value="Zn2Cys6_DnaBD"/>
</dbReference>
<evidence type="ECO:0000313" key="3">
    <source>
        <dbReference type="EMBL" id="OCL02004.1"/>
    </source>
</evidence>
<dbReference type="Proteomes" id="UP000250140">
    <property type="component" value="Unassembled WGS sequence"/>
</dbReference>
<evidence type="ECO:0000313" key="4">
    <source>
        <dbReference type="Proteomes" id="UP000250140"/>
    </source>
</evidence>
<dbReference type="GO" id="GO:0008270">
    <property type="term" value="F:zinc ion binding"/>
    <property type="evidence" value="ECO:0007669"/>
    <property type="project" value="InterPro"/>
</dbReference>
<feature type="region of interest" description="Disordered" evidence="2">
    <location>
        <begin position="106"/>
        <end position="126"/>
    </location>
</feature>
<reference evidence="3 4" key="1">
    <citation type="journal article" date="2016" name="Nat. Commun.">
        <title>Ectomycorrhizal ecology is imprinted in the genome of the dominant symbiotic fungus Cenococcum geophilum.</title>
        <authorList>
            <consortium name="DOE Joint Genome Institute"/>
            <person name="Peter M."/>
            <person name="Kohler A."/>
            <person name="Ohm R.A."/>
            <person name="Kuo A."/>
            <person name="Krutzmann J."/>
            <person name="Morin E."/>
            <person name="Arend M."/>
            <person name="Barry K.W."/>
            <person name="Binder M."/>
            <person name="Choi C."/>
            <person name="Clum A."/>
            <person name="Copeland A."/>
            <person name="Grisel N."/>
            <person name="Haridas S."/>
            <person name="Kipfer T."/>
            <person name="LaButti K."/>
            <person name="Lindquist E."/>
            <person name="Lipzen A."/>
            <person name="Maire R."/>
            <person name="Meier B."/>
            <person name="Mihaltcheva S."/>
            <person name="Molinier V."/>
            <person name="Murat C."/>
            <person name="Poggeler S."/>
            <person name="Quandt C.A."/>
            <person name="Sperisen C."/>
            <person name="Tritt A."/>
            <person name="Tisserant E."/>
            <person name="Crous P.W."/>
            <person name="Henrissat B."/>
            <person name="Nehls U."/>
            <person name="Egli S."/>
            <person name="Spatafora J.W."/>
            <person name="Grigoriev I.V."/>
            <person name="Martin F.M."/>
        </authorList>
    </citation>
    <scope>NUCLEOTIDE SEQUENCE [LARGE SCALE GENOMIC DNA]</scope>
    <source>
        <strain evidence="3 4">CBS 207.34</strain>
    </source>
</reference>
<dbReference type="PANTHER" id="PTHR38111">
    <property type="entry name" value="ZN(2)-C6 FUNGAL-TYPE DOMAIN-CONTAINING PROTEIN-RELATED"/>
    <property type="match status" value="1"/>
</dbReference>
<dbReference type="InterPro" id="IPR053178">
    <property type="entry name" value="Osmoadaptation_assoc"/>
</dbReference>
<gene>
    <name evidence="3" type="ORF">AOQ84DRAFT_369635</name>
</gene>
<dbReference type="AlphaFoldDB" id="A0A8E2ENM8"/>
<dbReference type="EMBL" id="KV751022">
    <property type="protein sequence ID" value="OCL02004.1"/>
    <property type="molecule type" value="Genomic_DNA"/>
</dbReference>
<keyword evidence="4" id="KW-1185">Reference proteome</keyword>
<dbReference type="CDD" id="cd00067">
    <property type="entry name" value="GAL4"/>
    <property type="match status" value="1"/>
</dbReference>
<evidence type="ECO:0000256" key="2">
    <source>
        <dbReference type="SAM" id="MobiDB-lite"/>
    </source>
</evidence>
<name>A0A8E2ENM8_9PEZI</name>
<dbReference type="InterPro" id="IPR021858">
    <property type="entry name" value="Fun_TF"/>
</dbReference>
<organism evidence="3 4">
    <name type="scientific">Glonium stellatum</name>
    <dbReference type="NCBI Taxonomy" id="574774"/>
    <lineage>
        <taxon>Eukaryota</taxon>
        <taxon>Fungi</taxon>
        <taxon>Dikarya</taxon>
        <taxon>Ascomycota</taxon>
        <taxon>Pezizomycotina</taxon>
        <taxon>Dothideomycetes</taxon>
        <taxon>Pleosporomycetidae</taxon>
        <taxon>Gloniales</taxon>
        <taxon>Gloniaceae</taxon>
        <taxon>Glonium</taxon>
    </lineage>
</organism>
<dbReference type="GO" id="GO:0000981">
    <property type="term" value="F:DNA-binding transcription factor activity, RNA polymerase II-specific"/>
    <property type="evidence" value="ECO:0007669"/>
    <property type="project" value="InterPro"/>
</dbReference>
<accession>A0A8E2ENM8</accession>
<dbReference type="OrthoDB" id="3525185at2759"/>
<sequence length="561" mass="62455">MARHGGRSRGCQMCLQRKIKVLTDKEKCDESAPECSQCRISGVKCSGPRQGALFVDMSAQIRQKSEERRAIAEQKEPRLGIPCSSTHATSHYKAIETDLPFVSTEARRKPTPRGISVEKGRSSRARTNRAIKLKGQESALLHQSTSHERQFQLPTTYQPDRSHQFELLFLSNFVASSSLSERSGAGLHTWTRELLDLLSSTEELSVSYSIRATSMAMYGRMAGSEDIEIEAIKWYARGLEAQRQSLQLAAKAPSRVILTDEAVCTSIMLSLFETMISTTPTGWLRHYDGAAKMLEMMGPERCQSQFTNKLFRTTRLATVLIGMTLDVPCVFASEVWTTIPFALHPKAPIDKLVDILLQLPGCTPLFNNITKPHDQASLALESAKVDLFNRAEPILLQLDDFWTEHKSDVDPDYDRRVHFNSSQGEEDFSSTEGILILPRGVPFRDTFAATFTALYDSANIIALIYASVASSTPEKYKQRILLHATSILASVAYHEAQGPSSGGSFAMIFPVKIVYFMSPSEVQRDSAREALFRWGANRGLNDLCTVCAPEIVRSVANRQSV</sequence>
<dbReference type="Pfam" id="PF11951">
    <property type="entry name" value="Fungal_trans_2"/>
    <property type="match status" value="1"/>
</dbReference>
<dbReference type="PANTHER" id="PTHR38111:SF2">
    <property type="entry name" value="FINGER DOMAIN PROTEIN, PUTATIVE (AFU_ORTHOLOGUE AFUA_1G01560)-RELATED"/>
    <property type="match status" value="1"/>
</dbReference>
<keyword evidence="1" id="KW-0539">Nucleus</keyword>
<protein>
    <recommendedName>
        <fullName evidence="5">Zn(2)-C6 fungal-type domain-containing protein</fullName>
    </recommendedName>
</protein>
<evidence type="ECO:0000256" key="1">
    <source>
        <dbReference type="ARBA" id="ARBA00023242"/>
    </source>
</evidence>
<proteinExistence type="predicted"/>
<evidence type="ECO:0008006" key="5">
    <source>
        <dbReference type="Google" id="ProtNLM"/>
    </source>
</evidence>